<name>A0AA39IXI6_9AGAR</name>
<comment type="caution">
    <text evidence="3">The sequence shown here is derived from an EMBL/GenBank/DDBJ whole genome shotgun (WGS) entry which is preliminary data.</text>
</comment>
<feature type="chain" id="PRO_5041287743" description="Mid2 domain-containing protein" evidence="2">
    <location>
        <begin position="20"/>
        <end position="252"/>
    </location>
</feature>
<sequence>MIPVLLYPLLCTYILPVPSLEITVPIQPHPIVNGSTSVLLAWSPDDPSHFFIAVQQIFSQSNVTSFIQQVVNFTATRNVSAVFESAGKTFIEAIKASPTAPNTNVTFAQSEPFQVDEGLTSVIPVSYTRDAPGSSSATVSSTASTLTLIAPATTPSKDGHKTAIIAGVVCGAFLLTLITTILLIWRCRKRRAPPPEGAFPTNLENDRQHIIRPYLKRLSIPPLRAFFHDEREHINHYPDVPPPPYSPLVTSE</sequence>
<dbReference type="EMBL" id="JAUEPT010000096">
    <property type="protein sequence ID" value="KAK0432310.1"/>
    <property type="molecule type" value="Genomic_DNA"/>
</dbReference>
<keyword evidence="1" id="KW-0472">Membrane</keyword>
<keyword evidence="1" id="KW-0812">Transmembrane</keyword>
<evidence type="ECO:0000256" key="1">
    <source>
        <dbReference type="SAM" id="Phobius"/>
    </source>
</evidence>
<proteinExistence type="predicted"/>
<keyword evidence="4" id="KW-1185">Reference proteome</keyword>
<dbReference type="AlphaFoldDB" id="A0AA39IXI6"/>
<organism evidence="3 4">
    <name type="scientific">Armillaria borealis</name>
    <dbReference type="NCBI Taxonomy" id="47425"/>
    <lineage>
        <taxon>Eukaryota</taxon>
        <taxon>Fungi</taxon>
        <taxon>Dikarya</taxon>
        <taxon>Basidiomycota</taxon>
        <taxon>Agaricomycotina</taxon>
        <taxon>Agaricomycetes</taxon>
        <taxon>Agaricomycetidae</taxon>
        <taxon>Agaricales</taxon>
        <taxon>Marasmiineae</taxon>
        <taxon>Physalacriaceae</taxon>
        <taxon>Armillaria</taxon>
    </lineage>
</organism>
<accession>A0AA39IXI6</accession>
<protein>
    <recommendedName>
        <fullName evidence="5">Mid2 domain-containing protein</fullName>
    </recommendedName>
</protein>
<evidence type="ECO:0000313" key="3">
    <source>
        <dbReference type="EMBL" id="KAK0432310.1"/>
    </source>
</evidence>
<reference evidence="3" key="1">
    <citation type="submission" date="2023-06" db="EMBL/GenBank/DDBJ databases">
        <authorList>
            <consortium name="Lawrence Berkeley National Laboratory"/>
            <person name="Ahrendt S."/>
            <person name="Sahu N."/>
            <person name="Indic B."/>
            <person name="Wong-Bajracharya J."/>
            <person name="Merenyi Z."/>
            <person name="Ke H.-M."/>
            <person name="Monk M."/>
            <person name="Kocsube S."/>
            <person name="Drula E."/>
            <person name="Lipzen A."/>
            <person name="Balint B."/>
            <person name="Henrissat B."/>
            <person name="Andreopoulos B."/>
            <person name="Martin F.M."/>
            <person name="Harder C.B."/>
            <person name="Rigling D."/>
            <person name="Ford K.L."/>
            <person name="Foster G.D."/>
            <person name="Pangilinan J."/>
            <person name="Papanicolaou A."/>
            <person name="Barry K."/>
            <person name="LaButti K."/>
            <person name="Viragh M."/>
            <person name="Koriabine M."/>
            <person name="Yan M."/>
            <person name="Riley R."/>
            <person name="Champramary S."/>
            <person name="Plett K.L."/>
            <person name="Tsai I.J."/>
            <person name="Slot J."/>
            <person name="Sipos G."/>
            <person name="Plett J."/>
            <person name="Nagy L.G."/>
            <person name="Grigoriev I.V."/>
        </authorList>
    </citation>
    <scope>NUCLEOTIDE SEQUENCE</scope>
    <source>
        <strain evidence="3">FPL87.14</strain>
    </source>
</reference>
<evidence type="ECO:0000256" key="2">
    <source>
        <dbReference type="SAM" id="SignalP"/>
    </source>
</evidence>
<gene>
    <name evidence="3" type="ORF">EV421DRAFT_1911027</name>
</gene>
<dbReference type="Proteomes" id="UP001175226">
    <property type="component" value="Unassembled WGS sequence"/>
</dbReference>
<keyword evidence="2" id="KW-0732">Signal</keyword>
<keyword evidence="1" id="KW-1133">Transmembrane helix</keyword>
<feature type="transmembrane region" description="Helical" evidence="1">
    <location>
        <begin position="163"/>
        <end position="185"/>
    </location>
</feature>
<feature type="signal peptide" evidence="2">
    <location>
        <begin position="1"/>
        <end position="19"/>
    </location>
</feature>
<evidence type="ECO:0000313" key="4">
    <source>
        <dbReference type="Proteomes" id="UP001175226"/>
    </source>
</evidence>
<evidence type="ECO:0008006" key="5">
    <source>
        <dbReference type="Google" id="ProtNLM"/>
    </source>
</evidence>